<evidence type="ECO:0000259" key="1">
    <source>
        <dbReference type="Pfam" id="PF14973"/>
    </source>
</evidence>
<dbReference type="GO" id="GO:0070187">
    <property type="term" value="C:shelterin complex"/>
    <property type="evidence" value="ECO:0007669"/>
    <property type="project" value="InterPro"/>
</dbReference>
<dbReference type="GO" id="GO:0042162">
    <property type="term" value="F:telomeric DNA binding"/>
    <property type="evidence" value="ECO:0007669"/>
    <property type="project" value="TreeGrafter"/>
</dbReference>
<organism evidence="2 3">
    <name type="scientific">Hucho hucho</name>
    <name type="common">huchen</name>
    <dbReference type="NCBI Taxonomy" id="62062"/>
    <lineage>
        <taxon>Eukaryota</taxon>
        <taxon>Metazoa</taxon>
        <taxon>Chordata</taxon>
        <taxon>Craniata</taxon>
        <taxon>Vertebrata</taxon>
        <taxon>Euteleostomi</taxon>
        <taxon>Actinopterygii</taxon>
        <taxon>Neopterygii</taxon>
        <taxon>Teleostei</taxon>
        <taxon>Protacanthopterygii</taxon>
        <taxon>Salmoniformes</taxon>
        <taxon>Salmonidae</taxon>
        <taxon>Salmoninae</taxon>
        <taxon>Hucho</taxon>
    </lineage>
</organism>
<proteinExistence type="predicted"/>
<dbReference type="PANTHER" id="PTHR15512:SF2">
    <property type="match status" value="1"/>
</dbReference>
<accession>A0A4W5MWX8</accession>
<keyword evidence="3" id="KW-1185">Reference proteome</keyword>
<dbReference type="Pfam" id="PF14973">
    <property type="entry name" value="TINF2_N"/>
    <property type="match status" value="1"/>
</dbReference>
<protein>
    <recommendedName>
        <fullName evidence="1">TERF1-interacting nuclear factor 2 N-terminal domain-containing protein</fullName>
    </recommendedName>
</protein>
<feature type="domain" description="TERF1-interacting nuclear factor 2 N-terminal" evidence="1">
    <location>
        <begin position="42"/>
        <end position="82"/>
    </location>
</feature>
<dbReference type="STRING" id="62062.ENSHHUP00000041974"/>
<reference evidence="3" key="1">
    <citation type="submission" date="2018-06" db="EMBL/GenBank/DDBJ databases">
        <title>Genome assembly of Danube salmon.</title>
        <authorList>
            <person name="Macqueen D.J."/>
            <person name="Gundappa M.K."/>
        </authorList>
    </citation>
    <scope>NUCLEOTIDE SEQUENCE [LARGE SCALE GENOMIC DNA]</scope>
</reference>
<reference evidence="2" key="2">
    <citation type="submission" date="2025-08" db="UniProtKB">
        <authorList>
            <consortium name="Ensembl"/>
        </authorList>
    </citation>
    <scope>IDENTIFICATION</scope>
</reference>
<dbReference type="PANTHER" id="PTHR15512">
    <property type="entry name" value="TERF1-INTERACTING NUCLEAR FACTOR 2"/>
    <property type="match status" value="1"/>
</dbReference>
<dbReference type="InterPro" id="IPR039098">
    <property type="entry name" value="TINF2"/>
</dbReference>
<reference evidence="2" key="3">
    <citation type="submission" date="2025-09" db="UniProtKB">
        <authorList>
            <consortium name="Ensembl"/>
        </authorList>
    </citation>
    <scope>IDENTIFICATION</scope>
</reference>
<dbReference type="Proteomes" id="UP000314982">
    <property type="component" value="Unassembled WGS sequence"/>
</dbReference>
<dbReference type="GO" id="GO:1904356">
    <property type="term" value="P:regulation of telomere maintenance via telomere lengthening"/>
    <property type="evidence" value="ECO:0007669"/>
    <property type="project" value="TreeGrafter"/>
</dbReference>
<dbReference type="GO" id="GO:0016233">
    <property type="term" value="P:telomere capping"/>
    <property type="evidence" value="ECO:0007669"/>
    <property type="project" value="InterPro"/>
</dbReference>
<evidence type="ECO:0000313" key="2">
    <source>
        <dbReference type="Ensembl" id="ENSHHUP00000041974.1"/>
    </source>
</evidence>
<dbReference type="InterPro" id="IPR029400">
    <property type="entry name" value="TINF2_N"/>
</dbReference>
<evidence type="ECO:0000313" key="3">
    <source>
        <dbReference type="Proteomes" id="UP000314982"/>
    </source>
</evidence>
<name>A0A4W5MWX8_9TELE</name>
<dbReference type="GeneTree" id="ENSGT00970000197609"/>
<sequence length="143" mass="16266">MYFFGTAVTIKPSFAIIDIVNCPHYHDPRKPLPPDLLCVKLSIFQEVFPVHYGPQYDTALQVLVWEFLSRLEELLPVPDFTQTAAWLGDAPSVVEECGSTIFDTEELKTLLQHHQHHGNLKKSKCPTRIIYLLLCMLNSLSGK</sequence>
<dbReference type="AlphaFoldDB" id="A0A4W5MWX8"/>
<dbReference type="Ensembl" id="ENSHHUT00000043574.1">
    <property type="protein sequence ID" value="ENSHHUP00000041974.1"/>
    <property type="gene ID" value="ENSHHUG00000025913.1"/>
</dbReference>